<gene>
    <name evidence="1" type="ORF">ZHAS_00016603</name>
</gene>
<evidence type="ECO:0000313" key="2">
    <source>
        <dbReference type="EnsemblMetazoa" id="ASIC016603-PA"/>
    </source>
</evidence>
<dbReference type="EnsemblMetazoa" id="ASIC016603-RA">
    <property type="protein sequence ID" value="ASIC016603-PA"/>
    <property type="gene ID" value="ASIC016603"/>
</dbReference>
<organism evidence="1">
    <name type="scientific">Anopheles sinensis</name>
    <name type="common">Mosquito</name>
    <dbReference type="NCBI Taxonomy" id="74873"/>
    <lineage>
        <taxon>Eukaryota</taxon>
        <taxon>Metazoa</taxon>
        <taxon>Ecdysozoa</taxon>
        <taxon>Arthropoda</taxon>
        <taxon>Hexapoda</taxon>
        <taxon>Insecta</taxon>
        <taxon>Pterygota</taxon>
        <taxon>Neoptera</taxon>
        <taxon>Endopterygota</taxon>
        <taxon>Diptera</taxon>
        <taxon>Nematocera</taxon>
        <taxon>Culicoidea</taxon>
        <taxon>Culicidae</taxon>
        <taxon>Anophelinae</taxon>
        <taxon>Anopheles</taxon>
    </lineage>
</organism>
<protein>
    <submittedName>
        <fullName evidence="1 2">Uncharacterized protein</fullName>
    </submittedName>
</protein>
<reference evidence="2" key="2">
    <citation type="submission" date="2020-05" db="UniProtKB">
        <authorList>
            <consortium name="EnsemblMetazoa"/>
        </authorList>
    </citation>
    <scope>IDENTIFICATION</scope>
</reference>
<evidence type="ECO:0000313" key="3">
    <source>
        <dbReference type="Proteomes" id="UP000030765"/>
    </source>
</evidence>
<dbReference type="AlphaFoldDB" id="A0A084WEH0"/>
<sequence>MSMSMPEPVMAYPITAHVACNASTVHRRRRTDFQGKRGGISQAGAPVLFPSALAVDRELSLPKPVAGGTSKCQITKEPVHFGNSAPENGALKGSTCSNMEETKQKNIVKKNISILALDSTGVENERETSPVLQGWPKIYANEVLRRDRDPRLVPLSDTGGIFG</sequence>
<evidence type="ECO:0000313" key="1">
    <source>
        <dbReference type="EMBL" id="KFB48614.1"/>
    </source>
</evidence>
<keyword evidence="3" id="KW-1185">Reference proteome</keyword>
<dbReference type="VEuPathDB" id="VectorBase:ASIC016603"/>
<dbReference type="Proteomes" id="UP000030765">
    <property type="component" value="Unassembled WGS sequence"/>
</dbReference>
<name>A0A084WEH0_ANOSI</name>
<reference evidence="1 3" key="1">
    <citation type="journal article" date="2014" name="BMC Genomics">
        <title>Genome sequence of Anopheles sinensis provides insight into genetics basis of mosquito competence for malaria parasites.</title>
        <authorList>
            <person name="Zhou D."/>
            <person name="Zhang D."/>
            <person name="Ding G."/>
            <person name="Shi L."/>
            <person name="Hou Q."/>
            <person name="Ye Y."/>
            <person name="Xu Y."/>
            <person name="Zhou H."/>
            <person name="Xiong C."/>
            <person name="Li S."/>
            <person name="Yu J."/>
            <person name="Hong S."/>
            <person name="Yu X."/>
            <person name="Zou P."/>
            <person name="Chen C."/>
            <person name="Chang X."/>
            <person name="Wang W."/>
            <person name="Lv Y."/>
            <person name="Sun Y."/>
            <person name="Ma L."/>
            <person name="Shen B."/>
            <person name="Zhu C."/>
        </authorList>
    </citation>
    <scope>NUCLEOTIDE SEQUENCE [LARGE SCALE GENOMIC DNA]</scope>
</reference>
<proteinExistence type="predicted"/>
<dbReference type="EMBL" id="KE525341">
    <property type="protein sequence ID" value="KFB48614.1"/>
    <property type="molecule type" value="Genomic_DNA"/>
</dbReference>
<dbReference type="EMBL" id="ATLV01023213">
    <property type="status" value="NOT_ANNOTATED_CDS"/>
    <property type="molecule type" value="Genomic_DNA"/>
</dbReference>
<accession>A0A084WEH0</accession>